<evidence type="ECO:0000313" key="2">
    <source>
        <dbReference type="Proteomes" id="UP000759298"/>
    </source>
</evidence>
<protein>
    <submittedName>
        <fullName evidence="1">Uncharacterized protein</fullName>
    </submittedName>
</protein>
<keyword evidence="2" id="KW-1185">Reference proteome</keyword>
<evidence type="ECO:0000313" key="1">
    <source>
        <dbReference type="EMBL" id="MBY8337501.1"/>
    </source>
</evidence>
<dbReference type="RefSeq" id="WP_222825056.1">
    <property type="nucleotide sequence ID" value="NZ_JAHWXP010000003.1"/>
</dbReference>
<proteinExistence type="predicted"/>
<name>A0ABS7PEJ0_9SPHN</name>
<comment type="caution">
    <text evidence="1">The sequence shown here is derived from an EMBL/GenBank/DDBJ whole genome shotgun (WGS) entry which is preliminary data.</text>
</comment>
<dbReference type="Proteomes" id="UP000759298">
    <property type="component" value="Unassembled WGS sequence"/>
</dbReference>
<dbReference type="EMBL" id="JAHWXP010000003">
    <property type="protein sequence ID" value="MBY8337501.1"/>
    <property type="molecule type" value="Genomic_DNA"/>
</dbReference>
<accession>A0ABS7PEJ0</accession>
<organism evidence="1 2">
    <name type="scientific">Alteriqipengyuania abyssalis</name>
    <dbReference type="NCBI Taxonomy" id="2860200"/>
    <lineage>
        <taxon>Bacteria</taxon>
        <taxon>Pseudomonadati</taxon>
        <taxon>Pseudomonadota</taxon>
        <taxon>Alphaproteobacteria</taxon>
        <taxon>Sphingomonadales</taxon>
        <taxon>Erythrobacteraceae</taxon>
        <taxon>Alteriqipengyuania</taxon>
    </lineage>
</organism>
<sequence length="389" mass="40197">MIGSGRRGGRPLMAMFAILAAWIGVRASFWELPFALPPPGGLFANVQTDAGVKTRRFPIADSGRSGSFGGVEADALQQLHKDLVAVQRGAVLPGVAGRDGVIGGSRAVLPDRAAGQLARSNLSASHQLLYAAAFAFAPTYDRLPGAAPEDRDAQRWDIVSPLSQPRSGPSRADRWAADAWLLVRQGGSGPLLASVDPASYGSNQIGAVVRYSLAPSSALQPQAYARASKALVPRGESEAAAGASIGLARSFPLRLHGELRVTDRPGGTEVRPAAFVVTGLPRRKVGPMIEAEGYLQAGYVGGDYATGFVDGKAIVEAPVIRSERGQVAIGGGAWGGAQRGATRLDLGPTASATLTTGRTTLRGSVDYRLRVAGDAVPGDGLAVTLAASF</sequence>
<reference evidence="1 2" key="1">
    <citation type="submission" date="2021-07" db="EMBL/GenBank/DDBJ databases">
        <title>Alteriqipengyuania abyssalis NZ-12B nov, sp.nov isolated from deep sea sponge in pacific ocean.</title>
        <authorList>
            <person name="Tareen S."/>
            <person name="Wink J."/>
        </authorList>
    </citation>
    <scope>NUCLEOTIDE SEQUENCE [LARGE SCALE GENOMIC DNA]</scope>
    <source>
        <strain evidence="1 2">NZ-12B</strain>
    </source>
</reference>
<gene>
    <name evidence="1" type="ORF">KYN89_10590</name>
</gene>